<dbReference type="RefSeq" id="WP_007019652.1">
    <property type="nucleotide sequence ID" value="NZ_CH724125.1"/>
</dbReference>
<accession>A0A7U8C8H1</accession>
<dbReference type="PANTHER" id="PTHR23416">
    <property type="entry name" value="SIALIC ACID SYNTHASE-RELATED"/>
    <property type="match status" value="1"/>
</dbReference>
<dbReference type="InterPro" id="IPR001451">
    <property type="entry name" value="Hexapep"/>
</dbReference>
<dbReference type="OrthoDB" id="9800846at2"/>
<dbReference type="PROSITE" id="PS00101">
    <property type="entry name" value="HEXAPEP_TRANSFERASES"/>
    <property type="match status" value="1"/>
</dbReference>
<dbReference type="SUPFAM" id="SSF51161">
    <property type="entry name" value="Trimeric LpxA-like enzymes"/>
    <property type="match status" value="1"/>
</dbReference>
<name>A0A7U8C8H1_NEPCE</name>
<dbReference type="InterPro" id="IPR051159">
    <property type="entry name" value="Hexapeptide_acetyltransf"/>
</dbReference>
<comment type="caution">
    <text evidence="4">The sequence shown here is derived from an EMBL/GenBank/DDBJ whole genome shotgun (WGS) entry which is preliminary data.</text>
</comment>
<dbReference type="Gene3D" id="2.160.10.10">
    <property type="entry name" value="Hexapeptide repeat proteins"/>
    <property type="match status" value="1"/>
</dbReference>
<dbReference type="CDD" id="cd04647">
    <property type="entry name" value="LbH_MAT_like"/>
    <property type="match status" value="1"/>
</dbReference>
<dbReference type="PANTHER" id="PTHR23416:SF78">
    <property type="entry name" value="LIPOPOLYSACCHARIDE BIOSYNTHESIS O-ACETYL TRANSFERASE WBBJ-RELATED"/>
    <property type="match status" value="1"/>
</dbReference>
<keyword evidence="5" id="KW-1185">Reference proteome</keyword>
<keyword evidence="1 4" id="KW-0808">Transferase</keyword>
<dbReference type="GO" id="GO:0016746">
    <property type="term" value="F:acyltransferase activity"/>
    <property type="evidence" value="ECO:0007669"/>
    <property type="project" value="UniProtKB-KW"/>
</dbReference>
<evidence type="ECO:0000313" key="4">
    <source>
        <dbReference type="EMBL" id="EAR62015.1"/>
    </source>
</evidence>
<dbReference type="Proteomes" id="UP000002171">
    <property type="component" value="Unassembled WGS sequence"/>
</dbReference>
<organism evidence="4 5">
    <name type="scientific">Neptuniibacter caesariensis</name>
    <dbReference type="NCBI Taxonomy" id="207954"/>
    <lineage>
        <taxon>Bacteria</taxon>
        <taxon>Pseudomonadati</taxon>
        <taxon>Pseudomonadota</taxon>
        <taxon>Gammaproteobacteria</taxon>
        <taxon>Oceanospirillales</taxon>
        <taxon>Oceanospirillaceae</taxon>
        <taxon>Neptuniibacter</taxon>
    </lineage>
</organism>
<sequence>MNKLQAFKKWVKTADHPLAKAVKQGHDQLHHFEIPAFSILYKPLHTLHQLISHSLSSVMRVFYWTPMFKTRLSRKARRLYLYGGMPLVQGSLEIMMGDNCRLSGQTTFSGRWSGEQTPQLIIGDNVGIAWQTTIAVGSKVIIGDNVRIAGRGFLAGYPGHPVDPAARAKGLPDTEDQVGDIVLEKDVWLGSGVTVMKGVTIGEGTIVAAGSIVSRDLPPFVLAAGVPAKVIKPLDLKQRKRTEAESIKERAA</sequence>
<evidence type="ECO:0000256" key="2">
    <source>
        <dbReference type="ARBA" id="ARBA00022737"/>
    </source>
</evidence>
<dbReference type="AlphaFoldDB" id="A0A7U8C8H1"/>
<evidence type="ECO:0000256" key="1">
    <source>
        <dbReference type="ARBA" id="ARBA00022679"/>
    </source>
</evidence>
<dbReference type="EMBL" id="AAOW01000004">
    <property type="protein sequence ID" value="EAR62015.1"/>
    <property type="molecule type" value="Genomic_DNA"/>
</dbReference>
<evidence type="ECO:0000256" key="3">
    <source>
        <dbReference type="ARBA" id="ARBA00023315"/>
    </source>
</evidence>
<protein>
    <submittedName>
        <fullName evidence="4">Probable maltose O-acetyltransferase</fullName>
    </submittedName>
</protein>
<gene>
    <name evidence="4" type="ORF">MED92_09929</name>
</gene>
<keyword evidence="2" id="KW-0677">Repeat</keyword>
<keyword evidence="3" id="KW-0012">Acyltransferase</keyword>
<dbReference type="Pfam" id="PF00132">
    <property type="entry name" value="Hexapep"/>
    <property type="match status" value="1"/>
</dbReference>
<proteinExistence type="predicted"/>
<reference evidence="4 5" key="1">
    <citation type="submission" date="2006-02" db="EMBL/GenBank/DDBJ databases">
        <authorList>
            <person name="Pinhassi J."/>
            <person name="Pedros-Alio C."/>
            <person name="Ferriera S."/>
            <person name="Johnson J."/>
            <person name="Kravitz S."/>
            <person name="Halpern A."/>
            <person name="Remington K."/>
            <person name="Beeson K."/>
            <person name="Tran B."/>
            <person name="Rogers Y.-H."/>
            <person name="Friedman R."/>
            <person name="Venter J.C."/>
        </authorList>
    </citation>
    <scope>NUCLEOTIDE SEQUENCE [LARGE SCALE GENOMIC DNA]</scope>
    <source>
        <strain evidence="4 5">MED92</strain>
    </source>
</reference>
<dbReference type="InterPro" id="IPR018357">
    <property type="entry name" value="Hexapep_transf_CS"/>
</dbReference>
<dbReference type="InterPro" id="IPR011004">
    <property type="entry name" value="Trimer_LpxA-like_sf"/>
</dbReference>
<evidence type="ECO:0000313" key="5">
    <source>
        <dbReference type="Proteomes" id="UP000002171"/>
    </source>
</evidence>